<dbReference type="NCBIfam" id="TIGR00026">
    <property type="entry name" value="hi_GC_TIGR00026"/>
    <property type="match status" value="1"/>
</dbReference>
<dbReference type="EMBL" id="QGTL01000007">
    <property type="protein sequence ID" value="PWV73399.1"/>
    <property type="molecule type" value="Genomic_DNA"/>
</dbReference>
<evidence type="ECO:0000313" key="4">
    <source>
        <dbReference type="Proteomes" id="UP000246410"/>
    </source>
</evidence>
<dbReference type="GO" id="GO:0070967">
    <property type="term" value="F:coenzyme F420 binding"/>
    <property type="evidence" value="ECO:0007669"/>
    <property type="project" value="TreeGrafter"/>
</dbReference>
<dbReference type="Gene3D" id="2.30.110.10">
    <property type="entry name" value="Electron Transport, Fmn-binding Protein, Chain A"/>
    <property type="match status" value="1"/>
</dbReference>
<evidence type="ECO:0000256" key="2">
    <source>
        <dbReference type="ARBA" id="ARBA00049106"/>
    </source>
</evidence>
<comment type="catalytic activity">
    <reaction evidence="2">
        <text>oxidized coenzyme F420-(gamma-L-Glu)(n) + a quinol + H(+) = reduced coenzyme F420-(gamma-L-Glu)(n) + a quinone</text>
        <dbReference type="Rhea" id="RHEA:39663"/>
        <dbReference type="Rhea" id="RHEA-COMP:12939"/>
        <dbReference type="Rhea" id="RHEA-COMP:14378"/>
        <dbReference type="ChEBI" id="CHEBI:15378"/>
        <dbReference type="ChEBI" id="CHEBI:24646"/>
        <dbReference type="ChEBI" id="CHEBI:132124"/>
        <dbReference type="ChEBI" id="CHEBI:133980"/>
        <dbReference type="ChEBI" id="CHEBI:139511"/>
    </reaction>
</comment>
<keyword evidence="4" id="KW-1185">Reference proteome</keyword>
<organism evidence="3 4">
    <name type="scientific">Nocardia neocaledoniensis</name>
    <dbReference type="NCBI Taxonomy" id="236511"/>
    <lineage>
        <taxon>Bacteria</taxon>
        <taxon>Bacillati</taxon>
        <taxon>Actinomycetota</taxon>
        <taxon>Actinomycetes</taxon>
        <taxon>Mycobacteriales</taxon>
        <taxon>Nocardiaceae</taxon>
        <taxon>Nocardia</taxon>
    </lineage>
</organism>
<accession>A0A317NDZ2</accession>
<name>A0A317NDZ2_9NOCA</name>
<dbReference type="Pfam" id="PF04075">
    <property type="entry name" value="F420H2_quin_red"/>
    <property type="match status" value="1"/>
</dbReference>
<dbReference type="Proteomes" id="UP000246410">
    <property type="component" value="Unassembled WGS sequence"/>
</dbReference>
<comment type="similarity">
    <text evidence="1">Belongs to the F420H(2)-dependent quinone reductase family.</text>
</comment>
<gene>
    <name evidence="3" type="ORF">DFR69_10725</name>
</gene>
<dbReference type="InterPro" id="IPR004378">
    <property type="entry name" value="F420H2_quin_Rdtase"/>
</dbReference>
<protein>
    <submittedName>
        <fullName evidence="3">Deazaflavin-dependent oxidoreductase (Nitroreductase family)</fullName>
    </submittedName>
</protein>
<dbReference type="InterPro" id="IPR012349">
    <property type="entry name" value="Split_barrel_FMN-bd"/>
</dbReference>
<dbReference type="SUPFAM" id="SSF50475">
    <property type="entry name" value="FMN-binding split barrel"/>
    <property type="match status" value="1"/>
</dbReference>
<proteinExistence type="inferred from homology"/>
<dbReference type="GO" id="GO:0016491">
    <property type="term" value="F:oxidoreductase activity"/>
    <property type="evidence" value="ECO:0007669"/>
    <property type="project" value="InterPro"/>
</dbReference>
<reference evidence="3 4" key="1">
    <citation type="submission" date="2018-05" db="EMBL/GenBank/DDBJ databases">
        <title>Genomic Encyclopedia of Type Strains, Phase IV (KMG-IV): sequencing the most valuable type-strain genomes for metagenomic binning, comparative biology and taxonomic classification.</title>
        <authorList>
            <person name="Goeker M."/>
        </authorList>
    </citation>
    <scope>NUCLEOTIDE SEQUENCE [LARGE SCALE GENOMIC DNA]</scope>
    <source>
        <strain evidence="3 4">DSM 44717</strain>
    </source>
</reference>
<dbReference type="PANTHER" id="PTHR39428:SF1">
    <property type="entry name" value="F420H(2)-DEPENDENT QUINONE REDUCTASE RV1261C"/>
    <property type="match status" value="1"/>
</dbReference>
<dbReference type="GO" id="GO:0005886">
    <property type="term" value="C:plasma membrane"/>
    <property type="evidence" value="ECO:0007669"/>
    <property type="project" value="TreeGrafter"/>
</dbReference>
<dbReference type="PANTHER" id="PTHR39428">
    <property type="entry name" value="F420H(2)-DEPENDENT QUINONE REDUCTASE RV1261C"/>
    <property type="match status" value="1"/>
</dbReference>
<evidence type="ECO:0000313" key="3">
    <source>
        <dbReference type="EMBL" id="PWV73399.1"/>
    </source>
</evidence>
<dbReference type="RefSeq" id="WP_110039012.1">
    <property type="nucleotide sequence ID" value="NZ_QGTL01000007.1"/>
</dbReference>
<evidence type="ECO:0000256" key="1">
    <source>
        <dbReference type="ARBA" id="ARBA00008710"/>
    </source>
</evidence>
<sequence>MTPQFPDRQWGSRTSLVSRAANRFAATKPGSWLIRTATPLDRALLERTDAKYTVLGPIGAPVILLTTTGRKSGVARTQPLLYVHDGDTLYVVGSNFGQAHHPAWTANLLANPSATVAIAGERIPVIATLVPDAEKEAVFARFVEITGAYAAYRDRTTRDLRIFALRRA</sequence>
<dbReference type="AlphaFoldDB" id="A0A317NDZ2"/>
<comment type="caution">
    <text evidence="3">The sequence shown here is derived from an EMBL/GenBank/DDBJ whole genome shotgun (WGS) entry which is preliminary data.</text>
</comment>